<feature type="transmembrane region" description="Helical" evidence="1">
    <location>
        <begin position="60"/>
        <end position="81"/>
    </location>
</feature>
<gene>
    <name evidence="2" type="ORF">KHA94_00730</name>
</gene>
<comment type="caution">
    <text evidence="2">The sequence shown here is derived from an EMBL/GenBank/DDBJ whole genome shotgun (WGS) entry which is preliminary data.</text>
</comment>
<sequence>MTKQRDLRDNEQIDEGLFEVIKEIELGLESVEKSDLVYTPNIEWFENLVVEEKKNIRKKLIFDVTLFTLVAMLVLSTILFALYSIPVVFFTIQGLVTIFIAVYFTIQHVKQVKET</sequence>
<evidence type="ECO:0000313" key="2">
    <source>
        <dbReference type="EMBL" id="MBS4188743.1"/>
    </source>
</evidence>
<feature type="transmembrane region" description="Helical" evidence="1">
    <location>
        <begin position="87"/>
        <end position="106"/>
    </location>
</feature>
<dbReference type="RefSeq" id="WP_213100260.1">
    <property type="nucleotide sequence ID" value="NZ_JAGYPM010000001.1"/>
</dbReference>
<keyword evidence="1" id="KW-0472">Membrane</keyword>
<keyword evidence="1" id="KW-0812">Transmembrane</keyword>
<evidence type="ECO:0000256" key="1">
    <source>
        <dbReference type="SAM" id="Phobius"/>
    </source>
</evidence>
<accession>A0ABS5NLQ1</accession>
<dbReference type="Pfam" id="PF17280">
    <property type="entry name" value="DUF5345"/>
    <property type="match status" value="1"/>
</dbReference>
<keyword evidence="3" id="KW-1185">Reference proteome</keyword>
<name>A0ABS5NLQ1_9BACI</name>
<proteinExistence type="predicted"/>
<organism evidence="2 3">
    <name type="scientific">Cytobacillus citreus</name>
    <dbReference type="NCBI Taxonomy" id="2833586"/>
    <lineage>
        <taxon>Bacteria</taxon>
        <taxon>Bacillati</taxon>
        <taxon>Bacillota</taxon>
        <taxon>Bacilli</taxon>
        <taxon>Bacillales</taxon>
        <taxon>Bacillaceae</taxon>
        <taxon>Cytobacillus</taxon>
    </lineage>
</organism>
<keyword evidence="1" id="KW-1133">Transmembrane helix</keyword>
<dbReference type="InterPro" id="IPR035238">
    <property type="entry name" value="DUF5345"/>
</dbReference>
<reference evidence="2 3" key="1">
    <citation type="submission" date="2021-05" db="EMBL/GenBank/DDBJ databases">
        <title>Novel Bacillus species.</title>
        <authorList>
            <person name="Liu G."/>
        </authorList>
    </citation>
    <scope>NUCLEOTIDE SEQUENCE [LARGE SCALE GENOMIC DNA]</scope>
    <source>
        <strain evidence="2 3">FJAT-49705</strain>
    </source>
</reference>
<dbReference type="EMBL" id="JAGYPM010000001">
    <property type="protein sequence ID" value="MBS4188743.1"/>
    <property type="molecule type" value="Genomic_DNA"/>
</dbReference>
<protein>
    <submittedName>
        <fullName evidence="2">YxlC family protein</fullName>
    </submittedName>
</protein>
<dbReference type="Proteomes" id="UP000681027">
    <property type="component" value="Unassembled WGS sequence"/>
</dbReference>
<evidence type="ECO:0000313" key="3">
    <source>
        <dbReference type="Proteomes" id="UP000681027"/>
    </source>
</evidence>